<keyword evidence="1" id="KW-0808">Transferase</keyword>
<dbReference type="Pfam" id="PF07714">
    <property type="entry name" value="PK_Tyr_Ser-Thr"/>
    <property type="match status" value="1"/>
</dbReference>
<dbReference type="GO" id="GO:0004674">
    <property type="term" value="F:protein serine/threonine kinase activity"/>
    <property type="evidence" value="ECO:0007669"/>
    <property type="project" value="TreeGrafter"/>
</dbReference>
<proteinExistence type="predicted"/>
<evidence type="ECO:0000256" key="3">
    <source>
        <dbReference type="ARBA" id="ARBA00022777"/>
    </source>
</evidence>
<dbReference type="InterPro" id="IPR011009">
    <property type="entry name" value="Kinase-like_dom_sf"/>
</dbReference>
<evidence type="ECO:0000256" key="4">
    <source>
        <dbReference type="ARBA" id="ARBA00022840"/>
    </source>
</evidence>
<dbReference type="SMART" id="SM00220">
    <property type="entry name" value="S_TKc"/>
    <property type="match status" value="1"/>
</dbReference>
<dbReference type="PROSITE" id="PS00108">
    <property type="entry name" value="PROTEIN_KINASE_ST"/>
    <property type="match status" value="1"/>
</dbReference>
<dbReference type="InterPro" id="IPR008271">
    <property type="entry name" value="Ser/Thr_kinase_AS"/>
</dbReference>
<keyword evidence="7" id="KW-1185">Reference proteome</keyword>
<reference evidence="6" key="1">
    <citation type="submission" date="2016-06" db="EMBL/GenBank/DDBJ databases">
        <title>Draft Genome sequence of the fungus Inonotus baumii.</title>
        <authorList>
            <person name="Zhu H."/>
            <person name="Lin W."/>
        </authorList>
    </citation>
    <scope>NUCLEOTIDE SEQUENCE</scope>
    <source>
        <strain evidence="6">821</strain>
    </source>
</reference>
<dbReference type="InterPro" id="IPR000719">
    <property type="entry name" value="Prot_kinase_dom"/>
</dbReference>
<keyword evidence="2" id="KW-0547">Nucleotide-binding</keyword>
<dbReference type="PANTHER" id="PTHR44329">
    <property type="entry name" value="SERINE/THREONINE-PROTEIN KINASE TNNI3K-RELATED"/>
    <property type="match status" value="1"/>
</dbReference>
<dbReference type="PANTHER" id="PTHR44329:SF288">
    <property type="entry name" value="MITOGEN-ACTIVATED PROTEIN KINASE KINASE KINASE 20"/>
    <property type="match status" value="1"/>
</dbReference>
<dbReference type="PROSITE" id="PS50011">
    <property type="entry name" value="PROTEIN_KINASE_DOM"/>
    <property type="match status" value="1"/>
</dbReference>
<accession>A0A9Q5N6I8</accession>
<organism evidence="6 7">
    <name type="scientific">Sanghuangporus baumii</name>
    <name type="common">Phellinus baumii</name>
    <dbReference type="NCBI Taxonomy" id="108892"/>
    <lineage>
        <taxon>Eukaryota</taxon>
        <taxon>Fungi</taxon>
        <taxon>Dikarya</taxon>
        <taxon>Basidiomycota</taxon>
        <taxon>Agaricomycotina</taxon>
        <taxon>Agaricomycetes</taxon>
        <taxon>Hymenochaetales</taxon>
        <taxon>Hymenochaetaceae</taxon>
        <taxon>Sanghuangporus</taxon>
    </lineage>
</organism>
<sequence>MDVPHTILGDLFADIEDVYPDFDRKKYSASSAQINQVPSRFAQSNMMIWVLSAYKFLTRAVSLEIGDGWSGNTSEDLLIVRSKGFLRFLAERIYSPKLFETKINPCRNIMDTMNSARGDGFSMLRAPHSNLFKSAMISFENLSRRTKVLDYARIIDRHLEILYLTGDPSKQRVVRNLENAIDMAQDILTDKAVGLTGREKQELERLIYNAARNQGLLPSSFYVRDVKKLTDHPFGGGSYGDVYRGKMCDRFVAVKVSRFLWDPETKEKRYRELCKEALIWRPLDHPNVLPFLGICTDGFPSVGLVSPFMDNGELMIYLRRNPGMEQICSGLEHLHNNKPEVIHGDLKCGNILVDDSGRPRIADFGLSRVVDVASLTASTGIKGTLRWQAPELVHPNIYGGDGRVNVKTDIYAYGMTCLEIFLEKTPFQELNDWEVITMARNGSALDRALEITERSHWIHPILECCCPAEADYRFRAEDVIMNVFWSPLYLEIRAGPV</sequence>
<protein>
    <submittedName>
        <fullName evidence="6">Kinase-like protein</fullName>
    </submittedName>
</protein>
<gene>
    <name evidence="6" type="ORF">A7U60_g3660</name>
</gene>
<evidence type="ECO:0000256" key="1">
    <source>
        <dbReference type="ARBA" id="ARBA00022679"/>
    </source>
</evidence>
<dbReference type="Gene3D" id="1.10.510.10">
    <property type="entry name" value="Transferase(Phosphotransferase) domain 1"/>
    <property type="match status" value="1"/>
</dbReference>
<dbReference type="InterPro" id="IPR001245">
    <property type="entry name" value="Ser-Thr/Tyr_kinase_cat_dom"/>
</dbReference>
<dbReference type="GO" id="GO:0005524">
    <property type="term" value="F:ATP binding"/>
    <property type="evidence" value="ECO:0007669"/>
    <property type="project" value="UniProtKB-KW"/>
</dbReference>
<dbReference type="Proteomes" id="UP000757232">
    <property type="component" value="Unassembled WGS sequence"/>
</dbReference>
<feature type="domain" description="Protein kinase" evidence="5">
    <location>
        <begin position="228"/>
        <end position="485"/>
    </location>
</feature>
<evidence type="ECO:0000313" key="7">
    <source>
        <dbReference type="Proteomes" id="UP000757232"/>
    </source>
</evidence>
<name>A0A9Q5N6I8_SANBA</name>
<comment type="caution">
    <text evidence="6">The sequence shown here is derived from an EMBL/GenBank/DDBJ whole genome shotgun (WGS) entry which is preliminary data.</text>
</comment>
<dbReference type="OrthoDB" id="3248549at2759"/>
<keyword evidence="3 6" id="KW-0418">Kinase</keyword>
<dbReference type="SUPFAM" id="SSF56112">
    <property type="entry name" value="Protein kinase-like (PK-like)"/>
    <property type="match status" value="1"/>
</dbReference>
<dbReference type="AlphaFoldDB" id="A0A9Q5N6I8"/>
<dbReference type="InterPro" id="IPR051681">
    <property type="entry name" value="Ser/Thr_Kinases-Pseudokinases"/>
</dbReference>
<evidence type="ECO:0000313" key="6">
    <source>
        <dbReference type="EMBL" id="OCB89177.1"/>
    </source>
</evidence>
<dbReference type="EMBL" id="LNZH02000163">
    <property type="protein sequence ID" value="OCB89177.1"/>
    <property type="molecule type" value="Genomic_DNA"/>
</dbReference>
<evidence type="ECO:0000259" key="5">
    <source>
        <dbReference type="PROSITE" id="PS50011"/>
    </source>
</evidence>
<evidence type="ECO:0000256" key="2">
    <source>
        <dbReference type="ARBA" id="ARBA00022741"/>
    </source>
</evidence>
<keyword evidence="4" id="KW-0067">ATP-binding</keyword>